<keyword evidence="1" id="KW-1133">Transmembrane helix</keyword>
<reference evidence="2 3" key="1">
    <citation type="submission" date="2019-02" db="EMBL/GenBank/DDBJ databases">
        <title>Deep-cultivation of Planctomycetes and their phenomic and genomic characterization uncovers novel biology.</title>
        <authorList>
            <person name="Wiegand S."/>
            <person name="Jogler M."/>
            <person name="Boedeker C."/>
            <person name="Pinto D."/>
            <person name="Vollmers J."/>
            <person name="Rivas-Marin E."/>
            <person name="Kohn T."/>
            <person name="Peeters S.H."/>
            <person name="Heuer A."/>
            <person name="Rast P."/>
            <person name="Oberbeckmann S."/>
            <person name="Bunk B."/>
            <person name="Jeske O."/>
            <person name="Meyerdierks A."/>
            <person name="Storesund J.E."/>
            <person name="Kallscheuer N."/>
            <person name="Luecker S."/>
            <person name="Lage O.M."/>
            <person name="Pohl T."/>
            <person name="Merkel B.J."/>
            <person name="Hornburger P."/>
            <person name="Mueller R.-W."/>
            <person name="Bruemmer F."/>
            <person name="Labrenz M."/>
            <person name="Spormann A.M."/>
            <person name="Op Den Camp H."/>
            <person name="Overmann J."/>
            <person name="Amann R."/>
            <person name="Jetten M.S.M."/>
            <person name="Mascher T."/>
            <person name="Medema M.H."/>
            <person name="Devos D.P."/>
            <person name="Kaster A.-K."/>
            <person name="Ovreas L."/>
            <person name="Rohde M."/>
            <person name="Galperin M.Y."/>
            <person name="Jogler C."/>
        </authorList>
    </citation>
    <scope>NUCLEOTIDE SEQUENCE [LARGE SCALE GENOMIC DNA]</scope>
    <source>
        <strain evidence="2 3">Poly41</strain>
    </source>
</reference>
<organism evidence="2 3">
    <name type="scientific">Novipirellula artificiosorum</name>
    <dbReference type="NCBI Taxonomy" id="2528016"/>
    <lineage>
        <taxon>Bacteria</taxon>
        <taxon>Pseudomonadati</taxon>
        <taxon>Planctomycetota</taxon>
        <taxon>Planctomycetia</taxon>
        <taxon>Pirellulales</taxon>
        <taxon>Pirellulaceae</taxon>
        <taxon>Novipirellula</taxon>
    </lineage>
</organism>
<dbReference type="EMBL" id="SJPV01000001">
    <property type="protein sequence ID" value="TWU42833.1"/>
    <property type="molecule type" value="Genomic_DNA"/>
</dbReference>
<accession>A0A5C6DZG2</accession>
<evidence type="ECO:0000256" key="1">
    <source>
        <dbReference type="SAM" id="Phobius"/>
    </source>
</evidence>
<comment type="caution">
    <text evidence="2">The sequence shown here is derived from an EMBL/GenBank/DDBJ whole genome shotgun (WGS) entry which is preliminary data.</text>
</comment>
<evidence type="ECO:0000313" key="3">
    <source>
        <dbReference type="Proteomes" id="UP000319143"/>
    </source>
</evidence>
<name>A0A5C6DZG2_9BACT</name>
<dbReference type="Proteomes" id="UP000319143">
    <property type="component" value="Unassembled WGS sequence"/>
</dbReference>
<dbReference type="OrthoDB" id="291086at2"/>
<gene>
    <name evidence="2" type="ORF">Poly41_11340</name>
</gene>
<evidence type="ECO:0000313" key="2">
    <source>
        <dbReference type="EMBL" id="TWU42833.1"/>
    </source>
</evidence>
<keyword evidence="1" id="KW-0472">Membrane</keyword>
<dbReference type="RefSeq" id="WP_146524813.1">
    <property type="nucleotide sequence ID" value="NZ_SJPV01000001.1"/>
</dbReference>
<protein>
    <submittedName>
        <fullName evidence="2">Uncharacterized protein</fullName>
    </submittedName>
</protein>
<proteinExistence type="predicted"/>
<feature type="transmembrane region" description="Helical" evidence="1">
    <location>
        <begin position="32"/>
        <end position="51"/>
    </location>
</feature>
<keyword evidence="1" id="KW-0812">Transmembrane</keyword>
<sequence>MMSMFLTALIAETRMAEISMQYSETTVDSGMSAIWLVLAAAILVGLVFAGYRVYRTHTQSLNCPKSLFVELCRAHRVNRAGTKMLQSIATASALEQPASLFLGESLFDAAVTQAKETLRFKPEQIAQLSMIRRRFFEA</sequence>
<dbReference type="AlphaFoldDB" id="A0A5C6DZG2"/>
<keyword evidence="3" id="KW-1185">Reference proteome</keyword>